<comment type="caution">
    <text evidence="4">The sequence shown here is derived from an EMBL/GenBank/DDBJ whole genome shotgun (WGS) entry which is preliminary data.</text>
</comment>
<feature type="domain" description="EamA" evidence="3">
    <location>
        <begin position="162"/>
        <end position="296"/>
    </location>
</feature>
<feature type="transmembrane region" description="Helical" evidence="2">
    <location>
        <begin position="193"/>
        <end position="212"/>
    </location>
</feature>
<evidence type="ECO:0000256" key="2">
    <source>
        <dbReference type="SAM" id="Phobius"/>
    </source>
</evidence>
<dbReference type="Pfam" id="PF00892">
    <property type="entry name" value="EamA"/>
    <property type="match status" value="2"/>
</dbReference>
<dbReference type="Proteomes" id="UP001596137">
    <property type="component" value="Unassembled WGS sequence"/>
</dbReference>
<gene>
    <name evidence="4" type="ORF">ACFP1K_09760</name>
</gene>
<protein>
    <submittedName>
        <fullName evidence="4">DMT family transporter</fullName>
    </submittedName>
</protein>
<keyword evidence="2" id="KW-0472">Membrane</keyword>
<accession>A0ABW1NDS2</accession>
<evidence type="ECO:0000313" key="5">
    <source>
        <dbReference type="Proteomes" id="UP001596137"/>
    </source>
</evidence>
<keyword evidence="2" id="KW-1133">Transmembrane helix</keyword>
<feature type="transmembrane region" description="Helical" evidence="2">
    <location>
        <begin position="224"/>
        <end position="244"/>
    </location>
</feature>
<feature type="transmembrane region" description="Helical" evidence="2">
    <location>
        <begin position="164"/>
        <end position="186"/>
    </location>
</feature>
<dbReference type="SUPFAM" id="SSF103481">
    <property type="entry name" value="Multidrug resistance efflux transporter EmrE"/>
    <property type="match status" value="2"/>
</dbReference>
<proteinExistence type="inferred from homology"/>
<reference evidence="5" key="1">
    <citation type="journal article" date="2019" name="Int. J. Syst. Evol. Microbiol.">
        <title>The Global Catalogue of Microorganisms (GCM) 10K type strain sequencing project: providing services to taxonomists for standard genome sequencing and annotation.</title>
        <authorList>
            <consortium name="The Broad Institute Genomics Platform"/>
            <consortium name="The Broad Institute Genome Sequencing Center for Infectious Disease"/>
            <person name="Wu L."/>
            <person name="Ma J."/>
        </authorList>
    </citation>
    <scope>NUCLEOTIDE SEQUENCE [LARGE SCALE GENOMIC DNA]</scope>
    <source>
        <strain evidence="5">JCM 30346</strain>
    </source>
</reference>
<feature type="transmembrane region" description="Helical" evidence="2">
    <location>
        <begin position="112"/>
        <end position="131"/>
    </location>
</feature>
<feature type="domain" description="EamA" evidence="3">
    <location>
        <begin position="22"/>
        <end position="154"/>
    </location>
</feature>
<evidence type="ECO:0000313" key="4">
    <source>
        <dbReference type="EMBL" id="MFC6081445.1"/>
    </source>
</evidence>
<feature type="transmembrane region" description="Helical" evidence="2">
    <location>
        <begin position="280"/>
        <end position="298"/>
    </location>
</feature>
<dbReference type="EMBL" id="JBHSRF010000009">
    <property type="protein sequence ID" value="MFC6081445.1"/>
    <property type="molecule type" value="Genomic_DNA"/>
</dbReference>
<keyword evidence="2" id="KW-0812">Transmembrane</keyword>
<dbReference type="InterPro" id="IPR037185">
    <property type="entry name" value="EmrE-like"/>
</dbReference>
<dbReference type="RefSeq" id="WP_380749342.1">
    <property type="nucleotide sequence ID" value="NZ_JBHSRF010000009.1"/>
</dbReference>
<dbReference type="InterPro" id="IPR000620">
    <property type="entry name" value="EamA_dom"/>
</dbReference>
<keyword evidence="5" id="KW-1185">Reference proteome</keyword>
<feature type="transmembrane region" description="Helical" evidence="2">
    <location>
        <begin position="81"/>
        <end position="100"/>
    </location>
</feature>
<evidence type="ECO:0000256" key="1">
    <source>
        <dbReference type="ARBA" id="ARBA00007362"/>
    </source>
</evidence>
<sequence>MEVTSAAGVSGRARGVPEGVRGALGAGTAMFLMGTLPAVSLVLHEYPVYGGQALRYAGAAVLLLAFMRARGIAHLRLSARELGLIALLAATGLAAFNVFVIESTRYADPTTAGTVVATVPIVLALLGPLLARRRPTPHIVAAAVLVAGGAAVVTGLGGGSALGMLLAAGALACEVGFSLLAVPLLPRLGAIRVSAYTTAAAVPILLAAGLVADGGGVLRVPDAVEATALIYQAVVVTAFAFFCWYDALPRLGPERAGLFSGFLPVGTILCGLALGLGGPTWPDLAGTALVVAGLLLGLRRGTRSAGRGAP</sequence>
<evidence type="ECO:0000259" key="3">
    <source>
        <dbReference type="Pfam" id="PF00892"/>
    </source>
</evidence>
<feature type="transmembrane region" description="Helical" evidence="2">
    <location>
        <begin position="49"/>
        <end position="69"/>
    </location>
</feature>
<feature type="transmembrane region" description="Helical" evidence="2">
    <location>
        <begin position="256"/>
        <end position="274"/>
    </location>
</feature>
<comment type="similarity">
    <text evidence="1">Belongs to the EamA transporter family.</text>
</comment>
<name>A0ABW1NDS2_9ACTN</name>
<feature type="transmembrane region" description="Helical" evidence="2">
    <location>
        <begin position="22"/>
        <end position="43"/>
    </location>
</feature>
<feature type="transmembrane region" description="Helical" evidence="2">
    <location>
        <begin position="138"/>
        <end position="158"/>
    </location>
</feature>
<organism evidence="4 5">
    <name type="scientific">Sphaerisporangium aureirubrum</name>
    <dbReference type="NCBI Taxonomy" id="1544736"/>
    <lineage>
        <taxon>Bacteria</taxon>
        <taxon>Bacillati</taxon>
        <taxon>Actinomycetota</taxon>
        <taxon>Actinomycetes</taxon>
        <taxon>Streptosporangiales</taxon>
        <taxon>Streptosporangiaceae</taxon>
        <taxon>Sphaerisporangium</taxon>
    </lineage>
</organism>